<dbReference type="SMART" id="SM00387">
    <property type="entry name" value="HATPase_c"/>
    <property type="match status" value="1"/>
</dbReference>
<dbReference type="Pfam" id="PF13426">
    <property type="entry name" value="PAS_9"/>
    <property type="match status" value="1"/>
</dbReference>
<proteinExistence type="predicted"/>
<dbReference type="AlphaFoldDB" id="A0A2T3MVU0"/>
<dbReference type="InterPro" id="IPR004358">
    <property type="entry name" value="Sig_transdc_His_kin-like_C"/>
</dbReference>
<dbReference type="GO" id="GO:0000155">
    <property type="term" value="F:phosphorelay sensor kinase activity"/>
    <property type="evidence" value="ECO:0007669"/>
    <property type="project" value="InterPro"/>
</dbReference>
<dbReference type="Gene3D" id="1.10.287.130">
    <property type="match status" value="1"/>
</dbReference>
<evidence type="ECO:0000256" key="6">
    <source>
        <dbReference type="ARBA" id="ARBA00022741"/>
    </source>
</evidence>
<dbReference type="PANTHER" id="PTHR43065">
    <property type="entry name" value="SENSOR HISTIDINE KINASE"/>
    <property type="match status" value="1"/>
</dbReference>
<evidence type="ECO:0000256" key="11">
    <source>
        <dbReference type="SAM" id="Phobius"/>
    </source>
</evidence>
<dbReference type="PROSITE" id="PS50109">
    <property type="entry name" value="HIS_KIN"/>
    <property type="match status" value="1"/>
</dbReference>
<dbReference type="InterPro" id="IPR003594">
    <property type="entry name" value="HATPase_dom"/>
</dbReference>
<keyword evidence="8" id="KW-0067">ATP-binding</keyword>
<dbReference type="InterPro" id="IPR017116">
    <property type="entry name" value="Sig_transdc_His_kinase_PgtB"/>
</dbReference>
<dbReference type="Gene3D" id="3.30.565.10">
    <property type="entry name" value="Histidine kinase-like ATPase, C-terminal domain"/>
    <property type="match status" value="1"/>
</dbReference>
<comment type="caution">
    <text evidence="13">The sequence shown here is derived from an EMBL/GenBank/DDBJ whole genome shotgun (WGS) entry which is preliminary data.</text>
</comment>
<keyword evidence="7 13" id="KW-0418">Kinase</keyword>
<dbReference type="EC" id="2.7.13.3" evidence="3"/>
<dbReference type="EMBL" id="PYMC01000011">
    <property type="protein sequence ID" value="PSW04061.1"/>
    <property type="molecule type" value="Genomic_DNA"/>
</dbReference>
<dbReference type="InterPro" id="IPR024478">
    <property type="entry name" value="HlyB_4HB_MCP"/>
</dbReference>
<keyword evidence="9" id="KW-0902">Two-component regulatory system</keyword>
<sequence length="792" mass="89474">MLFKFNTIGSRLVAAFTCILLMICLVSIVAFTTWKTLDSKVDLMVDDNIPALKASYQLERSSAELQAYLNEVYTTSNQLRLNQLKVRLEDEMTELNRATITLTSLPLVNNLRQEYSQLADDIELYTTLQATKIELNQQLNKTSETILWLHQDIVDELTPLNQELEWQITNSRTANLNSTTQTSLYSDFSALQQLTVNENELISLVQEVIRQHQQRNLSSAFQFIGYKTKEIKSLSDALLHNATSITHHQLLLELIAIVQPDSKLHQLLQSIVAINLQTDNQKQTIKTRLNFQQEQINKLVNKASRELQGIKLEAKTTVRTGNHVLFIVLLCALFSSAFICTYFVRKRIVGRLHDLSLALSAVVTGEVELPVSVTGHDEIGKLGSNLRNFCLQRQEIEKTNALNLINNTQASIITCTTDGMIESVNYQAKELFPLLTSPHVKSETIWDLFEPQKHQQLKSIFTSHSTLLREGADSLTMAMNDEYRQTRYFRLDLRVFQQNKIPKVIITLTDITEQENIARWLEHKVEEKTQTLSATNAALHDEIEERKRAEANLVTAQDELIQSAKMAVVGQAMTTLAHELNQPLSALSTYIFTVQMTYNETQYPDLNDTLAKMNEICERMDHIIANLRNFSKKTTTSKLNSVVNLYQATQNAIDIVAYRAKQHNIQFNNQLTPRSTGLGEPIQIEQVLVNLLVNSCDALAPLVNIHGHVDIIELGRSEQRLTIACCDNGQGFDKDIINTLFTPFTTTKEVGLGLGLNICRSIMIRMNGSIQLASTLNGGAMIVLEFPINDAQ</sequence>
<evidence type="ECO:0000256" key="3">
    <source>
        <dbReference type="ARBA" id="ARBA00012438"/>
    </source>
</evidence>
<dbReference type="InterPro" id="IPR000014">
    <property type="entry name" value="PAS"/>
</dbReference>
<keyword evidence="4" id="KW-0597">Phosphoprotein</keyword>
<dbReference type="GO" id="GO:0016020">
    <property type="term" value="C:membrane"/>
    <property type="evidence" value="ECO:0007669"/>
    <property type="project" value="UniProtKB-SubCell"/>
</dbReference>
<evidence type="ECO:0000256" key="10">
    <source>
        <dbReference type="SAM" id="Coils"/>
    </source>
</evidence>
<evidence type="ECO:0000256" key="8">
    <source>
        <dbReference type="ARBA" id="ARBA00022840"/>
    </source>
</evidence>
<dbReference type="GO" id="GO:0005524">
    <property type="term" value="F:ATP binding"/>
    <property type="evidence" value="ECO:0007669"/>
    <property type="project" value="UniProtKB-KW"/>
</dbReference>
<feature type="coiled-coil region" evidence="10">
    <location>
        <begin position="532"/>
        <end position="559"/>
    </location>
</feature>
<comment type="catalytic activity">
    <reaction evidence="1">
        <text>ATP + protein L-histidine = ADP + protein N-phospho-L-histidine.</text>
        <dbReference type="EC" id="2.7.13.3"/>
    </reaction>
</comment>
<evidence type="ECO:0000256" key="1">
    <source>
        <dbReference type="ARBA" id="ARBA00000085"/>
    </source>
</evidence>
<dbReference type="Pfam" id="PF00672">
    <property type="entry name" value="HAMP"/>
    <property type="match status" value="1"/>
</dbReference>
<organism evidence="13 14">
    <name type="scientific">Photobacterium lipolyticum</name>
    <dbReference type="NCBI Taxonomy" id="266810"/>
    <lineage>
        <taxon>Bacteria</taxon>
        <taxon>Pseudomonadati</taxon>
        <taxon>Pseudomonadota</taxon>
        <taxon>Gammaproteobacteria</taxon>
        <taxon>Vibrionales</taxon>
        <taxon>Vibrionaceae</taxon>
        <taxon>Photobacterium</taxon>
    </lineage>
</organism>
<protein>
    <recommendedName>
        <fullName evidence="3">histidine kinase</fullName>
        <ecNumber evidence="3">2.7.13.3</ecNumber>
    </recommendedName>
</protein>
<dbReference type="Pfam" id="PF12729">
    <property type="entry name" value="4HB_MCP_1"/>
    <property type="match status" value="1"/>
</dbReference>
<dbReference type="SMART" id="SM00388">
    <property type="entry name" value="HisKA"/>
    <property type="match status" value="1"/>
</dbReference>
<dbReference type="InterPro" id="IPR003661">
    <property type="entry name" value="HisK_dim/P_dom"/>
</dbReference>
<dbReference type="InterPro" id="IPR003660">
    <property type="entry name" value="HAMP_dom"/>
</dbReference>
<dbReference type="RefSeq" id="WP_107284232.1">
    <property type="nucleotide sequence ID" value="NZ_PYMC01000011.1"/>
</dbReference>
<reference evidence="13 14" key="1">
    <citation type="submission" date="2018-03" db="EMBL/GenBank/DDBJ databases">
        <title>Whole genome sequencing of Histamine producing bacteria.</title>
        <authorList>
            <person name="Butler K."/>
        </authorList>
    </citation>
    <scope>NUCLEOTIDE SEQUENCE [LARGE SCALE GENOMIC DNA]</scope>
    <source>
        <strain evidence="13 14">DSM 16190</strain>
    </source>
</reference>
<dbReference type="InterPro" id="IPR036097">
    <property type="entry name" value="HisK_dim/P_sf"/>
</dbReference>
<feature type="coiled-coil region" evidence="10">
    <location>
        <begin position="78"/>
        <end position="128"/>
    </location>
</feature>
<dbReference type="Gene3D" id="3.30.450.20">
    <property type="entry name" value="PAS domain"/>
    <property type="match status" value="1"/>
</dbReference>
<keyword evidence="11" id="KW-1133">Transmembrane helix</keyword>
<comment type="subcellular location">
    <subcellularLocation>
        <location evidence="2">Membrane</location>
    </subcellularLocation>
</comment>
<evidence type="ECO:0000259" key="12">
    <source>
        <dbReference type="PROSITE" id="PS50109"/>
    </source>
</evidence>
<dbReference type="InterPro" id="IPR036890">
    <property type="entry name" value="HATPase_C_sf"/>
</dbReference>
<dbReference type="SUPFAM" id="SSF55874">
    <property type="entry name" value="ATPase domain of HSP90 chaperone/DNA topoisomerase II/histidine kinase"/>
    <property type="match status" value="1"/>
</dbReference>
<keyword evidence="11" id="KW-0472">Membrane</keyword>
<dbReference type="Pfam" id="PF00512">
    <property type="entry name" value="HisKA"/>
    <property type="match status" value="1"/>
</dbReference>
<dbReference type="OrthoDB" id="9772100at2"/>
<evidence type="ECO:0000313" key="14">
    <source>
        <dbReference type="Proteomes" id="UP000240904"/>
    </source>
</evidence>
<evidence type="ECO:0000256" key="2">
    <source>
        <dbReference type="ARBA" id="ARBA00004370"/>
    </source>
</evidence>
<dbReference type="CDD" id="cd00082">
    <property type="entry name" value="HisKA"/>
    <property type="match status" value="1"/>
</dbReference>
<dbReference type="PRINTS" id="PR00344">
    <property type="entry name" value="BCTRLSENSOR"/>
</dbReference>
<feature type="domain" description="Histidine kinase" evidence="12">
    <location>
        <begin position="575"/>
        <end position="790"/>
    </location>
</feature>
<evidence type="ECO:0000256" key="5">
    <source>
        <dbReference type="ARBA" id="ARBA00022679"/>
    </source>
</evidence>
<evidence type="ECO:0000256" key="4">
    <source>
        <dbReference type="ARBA" id="ARBA00022553"/>
    </source>
</evidence>
<keyword evidence="5" id="KW-0808">Transferase</keyword>
<feature type="transmembrane region" description="Helical" evidence="11">
    <location>
        <begin position="12"/>
        <end position="34"/>
    </location>
</feature>
<dbReference type="PANTHER" id="PTHR43065:SF10">
    <property type="entry name" value="PEROXIDE STRESS-ACTIVATED HISTIDINE KINASE MAK3"/>
    <property type="match status" value="1"/>
</dbReference>
<evidence type="ECO:0000256" key="7">
    <source>
        <dbReference type="ARBA" id="ARBA00022777"/>
    </source>
</evidence>
<accession>A0A2T3MVU0</accession>
<evidence type="ECO:0000313" key="13">
    <source>
        <dbReference type="EMBL" id="PSW04061.1"/>
    </source>
</evidence>
<evidence type="ECO:0000256" key="9">
    <source>
        <dbReference type="ARBA" id="ARBA00023012"/>
    </source>
</evidence>
<dbReference type="PIRSF" id="PIRSF037119">
    <property type="entry name" value="STHK_PgtB"/>
    <property type="match status" value="1"/>
</dbReference>
<dbReference type="SUPFAM" id="SSF47384">
    <property type="entry name" value="Homodimeric domain of signal transducing histidine kinase"/>
    <property type="match status" value="1"/>
</dbReference>
<gene>
    <name evidence="13" type="ORF">C9I89_15510</name>
</gene>
<dbReference type="Gene3D" id="6.10.340.10">
    <property type="match status" value="1"/>
</dbReference>
<keyword evidence="11" id="KW-0812">Transmembrane</keyword>
<dbReference type="Pfam" id="PF02518">
    <property type="entry name" value="HATPase_c"/>
    <property type="match status" value="1"/>
</dbReference>
<dbReference type="InterPro" id="IPR005467">
    <property type="entry name" value="His_kinase_dom"/>
</dbReference>
<keyword evidence="10" id="KW-0175">Coiled coil</keyword>
<name>A0A2T3MVU0_9GAMM</name>
<keyword evidence="6" id="KW-0547">Nucleotide-binding</keyword>
<keyword evidence="14" id="KW-1185">Reference proteome</keyword>
<dbReference type="Proteomes" id="UP000240904">
    <property type="component" value="Unassembled WGS sequence"/>
</dbReference>